<feature type="compositionally biased region" description="Polar residues" evidence="1">
    <location>
        <begin position="20"/>
        <end position="30"/>
    </location>
</feature>
<feature type="region of interest" description="Disordered" evidence="1">
    <location>
        <begin position="1"/>
        <end position="30"/>
    </location>
</feature>
<evidence type="ECO:0000313" key="2">
    <source>
        <dbReference type="EMBL" id="SEH06254.1"/>
    </source>
</evidence>
<reference evidence="2 3" key="1">
    <citation type="submission" date="2016-10" db="EMBL/GenBank/DDBJ databases">
        <authorList>
            <person name="de Groot N.N."/>
        </authorList>
    </citation>
    <scope>NUCLEOTIDE SEQUENCE [LARGE SCALE GENOMIC DNA]</scope>
    <source>
        <strain evidence="2">MBHS1</strain>
    </source>
</reference>
<name>A0A1H6FB59_9GAMM</name>
<proteinExistence type="predicted"/>
<accession>A0A1H6FB59</accession>
<sequence>MKKQQGGNNAESLFGVHQIPSDNQIRNLLD</sequence>
<dbReference type="EMBL" id="FMSV02000448">
    <property type="protein sequence ID" value="SEH06254.1"/>
    <property type="molecule type" value="Genomic_DNA"/>
</dbReference>
<gene>
    <name evidence="2" type="ORF">MBHS_02109</name>
</gene>
<protein>
    <submittedName>
        <fullName evidence="2">Uncharacterized protein</fullName>
    </submittedName>
</protein>
<dbReference type="AlphaFoldDB" id="A0A1H6FB59"/>
<organism evidence="2 3">
    <name type="scientific">Candidatus Venteria ishoeyi</name>
    <dbReference type="NCBI Taxonomy" id="1899563"/>
    <lineage>
        <taxon>Bacteria</taxon>
        <taxon>Pseudomonadati</taxon>
        <taxon>Pseudomonadota</taxon>
        <taxon>Gammaproteobacteria</taxon>
        <taxon>Thiotrichales</taxon>
        <taxon>Thiotrichaceae</taxon>
        <taxon>Venteria</taxon>
    </lineage>
</organism>
<keyword evidence="3" id="KW-1185">Reference proteome</keyword>
<dbReference type="Proteomes" id="UP000236724">
    <property type="component" value="Unassembled WGS sequence"/>
</dbReference>
<evidence type="ECO:0000256" key="1">
    <source>
        <dbReference type="SAM" id="MobiDB-lite"/>
    </source>
</evidence>
<evidence type="ECO:0000313" key="3">
    <source>
        <dbReference type="Proteomes" id="UP000236724"/>
    </source>
</evidence>
<feature type="compositionally biased region" description="Polar residues" evidence="1">
    <location>
        <begin position="1"/>
        <end position="11"/>
    </location>
</feature>